<reference evidence="3" key="3">
    <citation type="submission" date="2016-06" db="UniProtKB">
        <authorList>
            <consortium name="WormBaseParasite"/>
        </authorList>
    </citation>
    <scope>IDENTIFICATION</scope>
</reference>
<proteinExistence type="predicted"/>
<protein>
    <submittedName>
        <fullName evidence="3">Tektin</fullName>
    </submittedName>
</protein>
<feature type="region of interest" description="Disordered" evidence="1">
    <location>
        <begin position="1"/>
        <end position="22"/>
    </location>
</feature>
<keyword evidence="2" id="KW-1185">Reference proteome</keyword>
<evidence type="ECO:0000313" key="3">
    <source>
        <dbReference type="WBParaSite" id="GPLIN_001195700"/>
    </source>
</evidence>
<organism evidence="2 3">
    <name type="scientific">Globodera pallida</name>
    <name type="common">Potato cyst nematode worm</name>
    <name type="synonym">Heterodera pallida</name>
    <dbReference type="NCBI Taxonomy" id="36090"/>
    <lineage>
        <taxon>Eukaryota</taxon>
        <taxon>Metazoa</taxon>
        <taxon>Ecdysozoa</taxon>
        <taxon>Nematoda</taxon>
        <taxon>Chromadorea</taxon>
        <taxon>Rhabditida</taxon>
        <taxon>Tylenchina</taxon>
        <taxon>Tylenchomorpha</taxon>
        <taxon>Tylenchoidea</taxon>
        <taxon>Heteroderidae</taxon>
        <taxon>Heteroderinae</taxon>
        <taxon>Globodera</taxon>
    </lineage>
</organism>
<name>A0A183CGF2_GLOPA</name>
<dbReference type="WBParaSite" id="GPLIN_001195700">
    <property type="protein sequence ID" value="GPLIN_001195700"/>
    <property type="gene ID" value="GPLIN_001195700"/>
</dbReference>
<accession>A0A183CGF2</accession>
<reference evidence="2" key="2">
    <citation type="submission" date="2014-05" db="EMBL/GenBank/DDBJ databases">
        <title>The genome and life-stage specific transcriptomes of Globodera pallida elucidate key aspects of plant parasitism by a cyst nematode.</title>
        <authorList>
            <person name="Cotton J.A."/>
            <person name="Lilley C.J."/>
            <person name="Jones L.M."/>
            <person name="Kikuchi T."/>
            <person name="Reid A.J."/>
            <person name="Thorpe P."/>
            <person name="Tsai I.J."/>
            <person name="Beasley H."/>
            <person name="Blok V."/>
            <person name="Cock P.J.A."/>
            <person name="Van den Akker S.E."/>
            <person name="Holroyd N."/>
            <person name="Hunt M."/>
            <person name="Mantelin S."/>
            <person name="Naghra H."/>
            <person name="Pain A."/>
            <person name="Palomares-Rius J.E."/>
            <person name="Zarowiecki M."/>
            <person name="Berriman M."/>
            <person name="Jones J.T."/>
            <person name="Urwin P.E."/>
        </authorList>
    </citation>
    <scope>NUCLEOTIDE SEQUENCE [LARGE SCALE GENOMIC DNA]</scope>
    <source>
        <strain evidence="2">Lindley</strain>
    </source>
</reference>
<dbReference type="Proteomes" id="UP000050741">
    <property type="component" value="Unassembled WGS sequence"/>
</dbReference>
<dbReference type="AlphaFoldDB" id="A0A183CGF2"/>
<reference evidence="2" key="1">
    <citation type="submission" date="2013-12" db="EMBL/GenBank/DDBJ databases">
        <authorList>
            <person name="Aslett M."/>
        </authorList>
    </citation>
    <scope>NUCLEOTIDE SEQUENCE [LARGE SCALE GENOMIC DNA]</scope>
    <source>
        <strain evidence="2">Lindley</strain>
    </source>
</reference>
<evidence type="ECO:0000313" key="2">
    <source>
        <dbReference type="Proteomes" id="UP000050741"/>
    </source>
</evidence>
<evidence type="ECO:0000256" key="1">
    <source>
        <dbReference type="SAM" id="MobiDB-lite"/>
    </source>
</evidence>
<sequence>MPISTDSTNEGGGIIADQDPSDELRLSRDRIAELESAGFDLVAQNENDAADTLKEIQDKIGRIENSVAWLQQGQLRCDPSDELRLSRDRIAELESAGFDLVAQNENDAADTLKEIQDKIGRIENSVAWLQQGQLRCDRYKLWFATDPEEEQQFKEIQDKIGKIENSIARLQEGQLKCGRV</sequence>